<accession>A0A841H583</accession>
<protein>
    <submittedName>
        <fullName evidence="3">Putative nicotinamide N-methyase</fullName>
    </submittedName>
</protein>
<dbReference type="AlphaFoldDB" id="A0A841H583"/>
<dbReference type="EMBL" id="JACHIA010000024">
    <property type="protein sequence ID" value="MBB6073385.1"/>
    <property type="molecule type" value="Genomic_DNA"/>
</dbReference>
<keyword evidence="4" id="KW-1185">Reference proteome</keyword>
<reference evidence="3 4" key="1">
    <citation type="submission" date="2020-08" db="EMBL/GenBank/DDBJ databases">
        <title>Genomic Encyclopedia of Type Strains, Phase IV (KMG-IV): sequencing the most valuable type-strain genomes for metagenomic binning, comparative biology and taxonomic classification.</title>
        <authorList>
            <person name="Goeker M."/>
        </authorList>
    </citation>
    <scope>NUCLEOTIDE SEQUENCE [LARGE SCALE GENOMIC DNA]</scope>
    <source>
        <strain evidence="3 4">DSM 29007</strain>
    </source>
</reference>
<feature type="chain" id="PRO_5032596547" evidence="2">
    <location>
        <begin position="20"/>
        <end position="189"/>
    </location>
</feature>
<dbReference type="Proteomes" id="UP000582837">
    <property type="component" value="Unassembled WGS sequence"/>
</dbReference>
<comment type="caution">
    <text evidence="3">The sequence shown here is derived from an EMBL/GenBank/DDBJ whole genome shotgun (WGS) entry which is preliminary data.</text>
</comment>
<evidence type="ECO:0000256" key="2">
    <source>
        <dbReference type="SAM" id="SignalP"/>
    </source>
</evidence>
<feature type="signal peptide" evidence="2">
    <location>
        <begin position="1"/>
        <end position="19"/>
    </location>
</feature>
<evidence type="ECO:0000313" key="4">
    <source>
        <dbReference type="Proteomes" id="UP000582837"/>
    </source>
</evidence>
<gene>
    <name evidence="3" type="ORF">HNQ61_005052</name>
</gene>
<organism evidence="3 4">
    <name type="scientific">Longimicrobium terrae</name>
    <dbReference type="NCBI Taxonomy" id="1639882"/>
    <lineage>
        <taxon>Bacteria</taxon>
        <taxon>Pseudomonadati</taxon>
        <taxon>Gemmatimonadota</taxon>
        <taxon>Longimicrobiia</taxon>
        <taxon>Longimicrobiales</taxon>
        <taxon>Longimicrobiaceae</taxon>
        <taxon>Longimicrobium</taxon>
    </lineage>
</organism>
<evidence type="ECO:0000256" key="1">
    <source>
        <dbReference type="SAM" id="MobiDB-lite"/>
    </source>
</evidence>
<feature type="region of interest" description="Disordered" evidence="1">
    <location>
        <begin position="158"/>
        <end position="189"/>
    </location>
</feature>
<keyword evidence="2" id="KW-0732">Signal</keyword>
<evidence type="ECO:0000313" key="3">
    <source>
        <dbReference type="EMBL" id="MBB6073385.1"/>
    </source>
</evidence>
<dbReference type="RefSeq" id="WP_170039187.1">
    <property type="nucleotide sequence ID" value="NZ_JABDTL010000002.1"/>
</dbReference>
<sequence>MTRAPERALRAGMAVLALAAGTALSAQQPAPAGAAPAVAPAAAPGAPAAAALPEADVYRREVFRYQAGGRPDPFQPLLSSDDMGVRAQDLRLVSIVFSGNARQSMATFALPDSTTRVRLRLGQRLGSVTVVAITPRRVDLREDEMGVSRVYSYEVQRAPRATSAPPAAAPAIVPAAPPAASAPATGRRP</sequence>
<name>A0A841H583_9BACT</name>
<proteinExistence type="predicted"/>